<accession>E6MJJ1</accession>
<dbReference type="InterPro" id="IPR001046">
    <property type="entry name" value="NRAMP_fam"/>
</dbReference>
<sequence>MEKAARVSASSGQLKEEKLMAYENTKVGGTVEERLGFDPTQVEKLSVKALLKKVGPGIILTGIVIGPGNITTSAMMGSDYGYSMMWILIPIIIMGITFTMTSYRIAIMTGMPILHAIRHYYGGAASAFCGIALFLSCFFFTLGNISGTGAGMNLMFGINWKLGALIMLAVLAFCYLTKGVYSKVEKGILICIIGMIVAFYATLVATGGPNWGQFGRGLTHWSFAKGSFTTALAYVSTNAAVTAGIYGTYLGLEKKWRKQDLFNGAMRADAITHVISVVLISGAIVLVGAIVLHPHHIAIKAPAQLGDLLRPFLGNAAPIVMGIAIVGAGFSSLLGNTQRGVVLFQAGMDKDIGLESKAVRIGCLLCLAIATAICFAYGGSPTQLIFIANVATSVATPVAGLFMVLIVWKGELYTGYKVPRALQVSMTICYIFAVYMTFIALQKNFAALIQIF</sequence>
<dbReference type="STRING" id="887929.HMP0721_2176"/>
<dbReference type="HOGENOM" id="CLU_020088_6_3_9"/>
<dbReference type="GO" id="GO:0005384">
    <property type="term" value="F:manganese ion transmembrane transporter activity"/>
    <property type="evidence" value="ECO:0007669"/>
    <property type="project" value="TreeGrafter"/>
</dbReference>
<evidence type="ECO:0000256" key="6">
    <source>
        <dbReference type="SAM" id="Phobius"/>
    </source>
</evidence>
<feature type="transmembrane region" description="Helical" evidence="6">
    <location>
        <begin position="270"/>
        <end position="292"/>
    </location>
</feature>
<evidence type="ECO:0000256" key="3">
    <source>
        <dbReference type="ARBA" id="ARBA00022692"/>
    </source>
</evidence>
<evidence type="ECO:0000256" key="5">
    <source>
        <dbReference type="ARBA" id="ARBA00023136"/>
    </source>
</evidence>
<organism evidence="7 8">
    <name type="scientific">Pseudoramibacter alactolyticus ATCC 23263</name>
    <dbReference type="NCBI Taxonomy" id="887929"/>
    <lineage>
        <taxon>Bacteria</taxon>
        <taxon>Bacillati</taxon>
        <taxon>Bacillota</taxon>
        <taxon>Clostridia</taxon>
        <taxon>Eubacteriales</taxon>
        <taxon>Eubacteriaceae</taxon>
        <taxon>Pseudoramibacter</taxon>
    </lineage>
</organism>
<dbReference type="GO" id="GO:0015086">
    <property type="term" value="F:cadmium ion transmembrane transporter activity"/>
    <property type="evidence" value="ECO:0007669"/>
    <property type="project" value="TreeGrafter"/>
</dbReference>
<keyword evidence="2" id="KW-0813">Transport</keyword>
<dbReference type="Pfam" id="PF01566">
    <property type="entry name" value="Nramp"/>
    <property type="match status" value="1"/>
</dbReference>
<gene>
    <name evidence="7" type="ORF">HMP0721_2176</name>
</gene>
<dbReference type="NCBIfam" id="NF037982">
    <property type="entry name" value="Nramp_1"/>
    <property type="match status" value="1"/>
</dbReference>
<dbReference type="GO" id="GO:0034755">
    <property type="term" value="P:iron ion transmembrane transport"/>
    <property type="evidence" value="ECO:0007669"/>
    <property type="project" value="TreeGrafter"/>
</dbReference>
<keyword evidence="8" id="KW-1185">Reference proteome</keyword>
<feature type="transmembrane region" description="Helical" evidence="6">
    <location>
        <begin position="312"/>
        <end position="337"/>
    </location>
</feature>
<dbReference type="Proteomes" id="UP000004754">
    <property type="component" value="Unassembled WGS sequence"/>
</dbReference>
<dbReference type="GO" id="GO:0005886">
    <property type="term" value="C:plasma membrane"/>
    <property type="evidence" value="ECO:0007669"/>
    <property type="project" value="TreeGrafter"/>
</dbReference>
<dbReference type="Gene3D" id="1.20.1740.10">
    <property type="entry name" value="Amino acid/polyamine transporter I"/>
    <property type="match status" value="1"/>
</dbReference>
<comment type="caution">
    <text evidence="7">The sequence shown here is derived from an EMBL/GenBank/DDBJ whole genome shotgun (WGS) entry which is preliminary data.</text>
</comment>
<feature type="transmembrane region" description="Helical" evidence="6">
    <location>
        <begin position="420"/>
        <end position="441"/>
    </location>
</feature>
<evidence type="ECO:0000313" key="8">
    <source>
        <dbReference type="Proteomes" id="UP000004754"/>
    </source>
</evidence>
<feature type="transmembrane region" description="Helical" evidence="6">
    <location>
        <begin position="154"/>
        <end position="176"/>
    </location>
</feature>
<keyword evidence="4 6" id="KW-1133">Transmembrane helix</keyword>
<evidence type="ECO:0000313" key="7">
    <source>
        <dbReference type="EMBL" id="EFV00727.1"/>
    </source>
</evidence>
<dbReference type="eggNOG" id="COG1914">
    <property type="taxonomic scope" value="Bacteria"/>
</dbReference>
<feature type="transmembrane region" description="Helical" evidence="6">
    <location>
        <begin position="358"/>
        <end position="378"/>
    </location>
</feature>
<dbReference type="AlphaFoldDB" id="E6MJJ1"/>
<protein>
    <submittedName>
        <fullName evidence="7">Metal ion transporter, metal ion (Mn2+/Fe2+) transporter (Nramp) family</fullName>
    </submittedName>
</protein>
<feature type="transmembrane region" description="Helical" evidence="6">
    <location>
        <begin position="188"/>
        <end position="208"/>
    </location>
</feature>
<evidence type="ECO:0000256" key="1">
    <source>
        <dbReference type="ARBA" id="ARBA00004141"/>
    </source>
</evidence>
<dbReference type="PANTHER" id="PTHR11706">
    <property type="entry name" value="SOLUTE CARRIER PROTEIN FAMILY 11 MEMBER"/>
    <property type="match status" value="1"/>
</dbReference>
<feature type="transmembrane region" description="Helical" evidence="6">
    <location>
        <begin position="384"/>
        <end position="408"/>
    </location>
</feature>
<dbReference type="EMBL" id="AEQN01000028">
    <property type="protein sequence ID" value="EFV00727.1"/>
    <property type="molecule type" value="Genomic_DNA"/>
</dbReference>
<feature type="transmembrane region" description="Helical" evidence="6">
    <location>
        <begin position="228"/>
        <end position="249"/>
    </location>
</feature>
<dbReference type="PANTHER" id="PTHR11706:SF33">
    <property type="entry name" value="NATURAL RESISTANCE-ASSOCIATED MACROPHAGE PROTEIN 2"/>
    <property type="match status" value="1"/>
</dbReference>
<keyword evidence="3 6" id="KW-0812">Transmembrane</keyword>
<feature type="transmembrane region" description="Helical" evidence="6">
    <location>
        <begin position="119"/>
        <end position="142"/>
    </location>
</feature>
<keyword evidence="5 6" id="KW-0472">Membrane</keyword>
<proteinExistence type="predicted"/>
<evidence type="ECO:0000256" key="4">
    <source>
        <dbReference type="ARBA" id="ARBA00022989"/>
    </source>
</evidence>
<comment type="subcellular location">
    <subcellularLocation>
        <location evidence="1">Membrane</location>
        <topology evidence="1">Multi-pass membrane protein</topology>
    </subcellularLocation>
</comment>
<evidence type="ECO:0000256" key="2">
    <source>
        <dbReference type="ARBA" id="ARBA00022448"/>
    </source>
</evidence>
<reference evidence="7 8" key="1">
    <citation type="submission" date="2010-12" db="EMBL/GenBank/DDBJ databases">
        <authorList>
            <person name="Muzny D."/>
            <person name="Qin X."/>
            <person name="Deng J."/>
            <person name="Jiang H."/>
            <person name="Liu Y."/>
            <person name="Qu J."/>
            <person name="Song X.-Z."/>
            <person name="Zhang L."/>
            <person name="Thornton R."/>
            <person name="Coyle M."/>
            <person name="Francisco L."/>
            <person name="Jackson L."/>
            <person name="Javaid M."/>
            <person name="Korchina V."/>
            <person name="Kovar C."/>
            <person name="Mata R."/>
            <person name="Mathew T."/>
            <person name="Ngo R."/>
            <person name="Nguyen L."/>
            <person name="Nguyen N."/>
            <person name="Okwuonu G."/>
            <person name="Ongeri F."/>
            <person name="Pham C."/>
            <person name="Simmons D."/>
            <person name="Wilczek-Boney K."/>
            <person name="Hale W."/>
            <person name="Jakkamsetti A."/>
            <person name="Pham P."/>
            <person name="Ruth R."/>
            <person name="San Lucas F."/>
            <person name="Warren J."/>
            <person name="Zhang J."/>
            <person name="Zhao Z."/>
            <person name="Zhou C."/>
            <person name="Zhu D."/>
            <person name="Lee S."/>
            <person name="Bess C."/>
            <person name="Blankenburg K."/>
            <person name="Forbes L."/>
            <person name="Fu Q."/>
            <person name="Gubbala S."/>
            <person name="Hirani K."/>
            <person name="Jayaseelan J.C."/>
            <person name="Lara F."/>
            <person name="Munidasa M."/>
            <person name="Palculict T."/>
            <person name="Patil S."/>
            <person name="Pu L.-L."/>
            <person name="Saada N."/>
            <person name="Tang L."/>
            <person name="Weissenberger G."/>
            <person name="Zhu Y."/>
            <person name="Hemphill L."/>
            <person name="Shang Y."/>
            <person name="Youmans B."/>
            <person name="Ayvaz T."/>
            <person name="Ross M."/>
            <person name="Santibanez J."/>
            <person name="Aqrawi P."/>
            <person name="Gross S."/>
            <person name="Joshi V."/>
            <person name="Fowler G."/>
            <person name="Nazareth L."/>
            <person name="Reid J."/>
            <person name="Worley K."/>
            <person name="Petrosino J."/>
            <person name="Highlander S."/>
            <person name="Gibbs R."/>
        </authorList>
    </citation>
    <scope>NUCLEOTIDE SEQUENCE [LARGE SCALE GENOMIC DNA]</scope>
    <source>
        <strain evidence="7 8">ATCC 23263</strain>
    </source>
</reference>
<feature type="transmembrane region" description="Helical" evidence="6">
    <location>
        <begin position="84"/>
        <end position="107"/>
    </location>
</feature>
<feature type="transmembrane region" description="Helical" evidence="6">
    <location>
        <begin position="54"/>
        <end position="72"/>
    </location>
</feature>
<name>E6MJJ1_9FIRM</name>